<dbReference type="PANTHER" id="PTHR48108:SF34">
    <property type="entry name" value="CBS DOMAIN-CONTAINING PROTEIN YHCV"/>
    <property type="match status" value="1"/>
</dbReference>
<dbReference type="InterPro" id="IPR045865">
    <property type="entry name" value="ACT-like_dom_sf"/>
</dbReference>
<dbReference type="InterPro" id="IPR051462">
    <property type="entry name" value="CBS_domain-containing"/>
</dbReference>
<name>A0A9D1MPL0_9FIRM</name>
<dbReference type="Proteomes" id="UP000824099">
    <property type="component" value="Unassembled WGS sequence"/>
</dbReference>
<comment type="caution">
    <text evidence="5">The sequence shown here is derived from an EMBL/GenBank/DDBJ whole genome shotgun (WGS) entry which is preliminary data.</text>
</comment>
<proteinExistence type="predicted"/>
<evidence type="ECO:0000256" key="1">
    <source>
        <dbReference type="ARBA" id="ARBA00022737"/>
    </source>
</evidence>
<dbReference type="Pfam" id="PF01842">
    <property type="entry name" value="ACT"/>
    <property type="match status" value="1"/>
</dbReference>
<dbReference type="SUPFAM" id="SSF55021">
    <property type="entry name" value="ACT-like"/>
    <property type="match status" value="1"/>
</dbReference>
<reference evidence="5" key="2">
    <citation type="journal article" date="2021" name="PeerJ">
        <title>Extensive microbial diversity within the chicken gut microbiome revealed by metagenomics and culture.</title>
        <authorList>
            <person name="Gilroy R."/>
            <person name="Ravi A."/>
            <person name="Getino M."/>
            <person name="Pursley I."/>
            <person name="Horton D.L."/>
            <person name="Alikhan N.F."/>
            <person name="Baker D."/>
            <person name="Gharbi K."/>
            <person name="Hall N."/>
            <person name="Watson M."/>
            <person name="Adriaenssens E.M."/>
            <person name="Foster-Nyarko E."/>
            <person name="Jarju S."/>
            <person name="Secka A."/>
            <person name="Antonio M."/>
            <person name="Oren A."/>
            <person name="Chaudhuri R.R."/>
            <person name="La Ragione R."/>
            <person name="Hildebrand F."/>
            <person name="Pallen M.J."/>
        </authorList>
    </citation>
    <scope>NUCLEOTIDE SEQUENCE</scope>
    <source>
        <strain evidence="5">CHK160-1198</strain>
    </source>
</reference>
<feature type="domain" description="CBS" evidence="3">
    <location>
        <begin position="82"/>
        <end position="141"/>
    </location>
</feature>
<evidence type="ECO:0000259" key="3">
    <source>
        <dbReference type="PROSITE" id="PS51371"/>
    </source>
</evidence>
<evidence type="ECO:0000313" key="6">
    <source>
        <dbReference type="Proteomes" id="UP000824099"/>
    </source>
</evidence>
<evidence type="ECO:0000259" key="4">
    <source>
        <dbReference type="PROSITE" id="PS51671"/>
    </source>
</evidence>
<evidence type="ECO:0000256" key="2">
    <source>
        <dbReference type="PROSITE-ProRule" id="PRU00703"/>
    </source>
</evidence>
<dbReference type="InterPro" id="IPR002912">
    <property type="entry name" value="ACT_dom"/>
</dbReference>
<feature type="domain" description="ACT" evidence="4">
    <location>
        <begin position="144"/>
        <end position="219"/>
    </location>
</feature>
<sequence length="219" mass="24222">MIVRDLMTTNVITTEESKTILEVRELMRNKNIRRLPVVDDINRIKGIITDGDVGRSEPSDATTLSKYEASYLLSKLKVRDVMTKMVITISDTAEIEDAAYQLYTKKIASLPVVDDDNKLCGIITDSDIFKAFVDIMGFAKTSTKITIDATDQVGILADIAGIFKAKGINIISAVSRMKGTDQAEIMIRADLTHNLEIIEDIRKAGYTINDISTVKTNGE</sequence>
<keyword evidence="2" id="KW-0129">CBS domain</keyword>
<keyword evidence="1" id="KW-0677">Repeat</keyword>
<protein>
    <submittedName>
        <fullName evidence="5">CBS domain-containing protein</fullName>
    </submittedName>
</protein>
<dbReference type="Pfam" id="PF00571">
    <property type="entry name" value="CBS"/>
    <property type="match status" value="2"/>
</dbReference>
<dbReference type="PROSITE" id="PS51371">
    <property type="entry name" value="CBS"/>
    <property type="match status" value="2"/>
</dbReference>
<dbReference type="SMART" id="SM00116">
    <property type="entry name" value="CBS"/>
    <property type="match status" value="2"/>
</dbReference>
<evidence type="ECO:0000313" key="5">
    <source>
        <dbReference type="EMBL" id="HIU63948.1"/>
    </source>
</evidence>
<dbReference type="InterPro" id="IPR046342">
    <property type="entry name" value="CBS_dom_sf"/>
</dbReference>
<dbReference type="Gene3D" id="3.10.580.10">
    <property type="entry name" value="CBS-domain"/>
    <property type="match status" value="1"/>
</dbReference>
<organism evidence="5 6">
    <name type="scientific">Candidatus Avacidaminococcus intestinavium</name>
    <dbReference type="NCBI Taxonomy" id="2840684"/>
    <lineage>
        <taxon>Bacteria</taxon>
        <taxon>Bacillati</taxon>
        <taxon>Bacillota</taxon>
        <taxon>Negativicutes</taxon>
        <taxon>Acidaminococcales</taxon>
        <taxon>Acidaminococcaceae</taxon>
        <taxon>Acidaminococcaceae incertae sedis</taxon>
        <taxon>Candidatus Avacidaminococcus</taxon>
    </lineage>
</organism>
<dbReference type="CDD" id="cd04584">
    <property type="entry name" value="CBS_pair_AcuB_like"/>
    <property type="match status" value="1"/>
</dbReference>
<dbReference type="PANTHER" id="PTHR48108">
    <property type="entry name" value="CBS DOMAIN-CONTAINING PROTEIN CBSX2, CHLOROPLASTIC"/>
    <property type="match status" value="1"/>
</dbReference>
<feature type="domain" description="CBS" evidence="3">
    <location>
        <begin position="7"/>
        <end position="63"/>
    </location>
</feature>
<dbReference type="EMBL" id="DVNI01000040">
    <property type="protein sequence ID" value="HIU63948.1"/>
    <property type="molecule type" value="Genomic_DNA"/>
</dbReference>
<accession>A0A9D1MPL0</accession>
<dbReference type="SUPFAM" id="SSF54631">
    <property type="entry name" value="CBS-domain pair"/>
    <property type="match status" value="1"/>
</dbReference>
<dbReference type="AlphaFoldDB" id="A0A9D1MPL0"/>
<dbReference type="Gene3D" id="3.30.70.260">
    <property type="match status" value="1"/>
</dbReference>
<reference evidence="5" key="1">
    <citation type="submission" date="2020-10" db="EMBL/GenBank/DDBJ databases">
        <authorList>
            <person name="Gilroy R."/>
        </authorList>
    </citation>
    <scope>NUCLEOTIDE SEQUENCE</scope>
    <source>
        <strain evidence="5">CHK160-1198</strain>
    </source>
</reference>
<gene>
    <name evidence="5" type="ORF">IAB06_02735</name>
</gene>
<dbReference type="PROSITE" id="PS51671">
    <property type="entry name" value="ACT"/>
    <property type="match status" value="1"/>
</dbReference>
<dbReference type="InterPro" id="IPR000644">
    <property type="entry name" value="CBS_dom"/>
</dbReference>